<organism evidence="1 2">
    <name type="scientific">Catharanthus roseus</name>
    <name type="common">Madagascar periwinkle</name>
    <name type="synonym">Vinca rosea</name>
    <dbReference type="NCBI Taxonomy" id="4058"/>
    <lineage>
        <taxon>Eukaryota</taxon>
        <taxon>Viridiplantae</taxon>
        <taxon>Streptophyta</taxon>
        <taxon>Embryophyta</taxon>
        <taxon>Tracheophyta</taxon>
        <taxon>Spermatophyta</taxon>
        <taxon>Magnoliopsida</taxon>
        <taxon>eudicotyledons</taxon>
        <taxon>Gunneridae</taxon>
        <taxon>Pentapetalae</taxon>
        <taxon>asterids</taxon>
        <taxon>lamiids</taxon>
        <taxon>Gentianales</taxon>
        <taxon>Apocynaceae</taxon>
        <taxon>Rauvolfioideae</taxon>
        <taxon>Vinceae</taxon>
        <taxon>Catharanthinae</taxon>
        <taxon>Catharanthus</taxon>
    </lineage>
</organism>
<comment type="caution">
    <text evidence="1">The sequence shown here is derived from an EMBL/GenBank/DDBJ whole genome shotgun (WGS) entry which is preliminary data.</text>
</comment>
<gene>
    <name evidence="1" type="ORF">M9H77_18464</name>
</gene>
<protein>
    <submittedName>
        <fullName evidence="1">Uncharacterized protein</fullName>
    </submittedName>
</protein>
<dbReference type="EMBL" id="CM044704">
    <property type="protein sequence ID" value="KAI5668611.1"/>
    <property type="molecule type" value="Genomic_DNA"/>
</dbReference>
<name>A0ACC0B7J1_CATRO</name>
<proteinExistence type="predicted"/>
<evidence type="ECO:0000313" key="2">
    <source>
        <dbReference type="Proteomes" id="UP001060085"/>
    </source>
</evidence>
<reference evidence="2" key="1">
    <citation type="journal article" date="2023" name="Nat. Plants">
        <title>Single-cell RNA sequencing provides a high-resolution roadmap for understanding the multicellular compartmentation of specialized metabolism.</title>
        <authorList>
            <person name="Sun S."/>
            <person name="Shen X."/>
            <person name="Li Y."/>
            <person name="Li Y."/>
            <person name="Wang S."/>
            <person name="Li R."/>
            <person name="Zhang H."/>
            <person name="Shen G."/>
            <person name="Guo B."/>
            <person name="Wei J."/>
            <person name="Xu J."/>
            <person name="St-Pierre B."/>
            <person name="Chen S."/>
            <person name="Sun C."/>
        </authorList>
    </citation>
    <scope>NUCLEOTIDE SEQUENCE [LARGE SCALE GENOMIC DNA]</scope>
</reference>
<accession>A0ACC0B7J1</accession>
<evidence type="ECO:0000313" key="1">
    <source>
        <dbReference type="EMBL" id="KAI5668611.1"/>
    </source>
</evidence>
<dbReference type="Proteomes" id="UP001060085">
    <property type="component" value="Linkage Group LG04"/>
</dbReference>
<keyword evidence="2" id="KW-1185">Reference proteome</keyword>
<sequence length="196" mass="21761">MCPLYDGIMSSSYGPLGAGPICCQIVSDFFNLLFPPTTPEGPKDPGVSVNTSSEDLLSRIYKDSPPIVDRLQLTNFTTLFARSISPTLAPYALKTIRCHSNPGHIKVNLLLLLTKNHLIPIGPAAHLETLEWDADWNRWRGNRKPRCIKPMKHLMGRCGSYVKRVVPTPKSPRRGYHHIATGFKLGSLRRVCSGSI</sequence>